<feature type="chain" id="PRO_5042567196" evidence="1">
    <location>
        <begin position="18"/>
        <end position="228"/>
    </location>
</feature>
<evidence type="ECO:0000256" key="1">
    <source>
        <dbReference type="SAM" id="SignalP"/>
    </source>
</evidence>
<dbReference type="AlphaFoldDB" id="A0AAJ0G2J5"/>
<keyword evidence="3" id="KW-1185">Reference proteome</keyword>
<keyword evidence="1" id="KW-0732">Signal</keyword>
<evidence type="ECO:0000313" key="3">
    <source>
        <dbReference type="Proteomes" id="UP001251528"/>
    </source>
</evidence>
<comment type="caution">
    <text evidence="2">The sequence shown here is derived from an EMBL/GenBank/DDBJ whole genome shotgun (WGS) entry which is preliminary data.</text>
</comment>
<name>A0AAJ0G2J5_9HYPO</name>
<sequence>MFNKVSLLALLLPLVSADDASGRSGNLTVAFFPDDQDAACQSSDTSKGLVLTTNSLPTTYTCFNTSDIFSQGNNTGFKKNIQTVYDGDGKPIEPNGIYWLLHNKELYDAKANYSRAWYQQVNISGKIEEGQPAPWIFKVFPFADCKDAGGDDKPYKEWPWFESTCQTGSKGSCRPTPHPILSFSIGAARDGSKSQCSTWAFRGDATAAGGTSSWVALCASLLALFLLI</sequence>
<evidence type="ECO:0000313" key="2">
    <source>
        <dbReference type="EMBL" id="KAK2616341.1"/>
    </source>
</evidence>
<dbReference type="Proteomes" id="UP001251528">
    <property type="component" value="Unassembled WGS sequence"/>
</dbReference>
<feature type="signal peptide" evidence="1">
    <location>
        <begin position="1"/>
        <end position="17"/>
    </location>
</feature>
<accession>A0AAJ0G2J5</accession>
<protein>
    <submittedName>
        <fullName evidence="2">Uncharacterized protein</fullName>
    </submittedName>
</protein>
<organism evidence="2 3">
    <name type="scientific">Conoideocrella luteorostrata</name>
    <dbReference type="NCBI Taxonomy" id="1105319"/>
    <lineage>
        <taxon>Eukaryota</taxon>
        <taxon>Fungi</taxon>
        <taxon>Dikarya</taxon>
        <taxon>Ascomycota</taxon>
        <taxon>Pezizomycotina</taxon>
        <taxon>Sordariomycetes</taxon>
        <taxon>Hypocreomycetidae</taxon>
        <taxon>Hypocreales</taxon>
        <taxon>Clavicipitaceae</taxon>
        <taxon>Conoideocrella</taxon>
    </lineage>
</organism>
<gene>
    <name evidence="2" type="ORF">QQS21_000775</name>
</gene>
<dbReference type="EMBL" id="JASWJB010000007">
    <property type="protein sequence ID" value="KAK2616341.1"/>
    <property type="molecule type" value="Genomic_DNA"/>
</dbReference>
<proteinExistence type="predicted"/>
<reference evidence="2" key="1">
    <citation type="submission" date="2023-06" db="EMBL/GenBank/DDBJ databases">
        <title>Conoideocrella luteorostrata (Hypocreales: Clavicipitaceae), a potential biocontrol fungus for elongate hemlock scale in United States Christmas tree production areas.</title>
        <authorList>
            <person name="Barrett H."/>
            <person name="Lovett B."/>
            <person name="Macias A.M."/>
            <person name="Stajich J.E."/>
            <person name="Kasson M.T."/>
        </authorList>
    </citation>
    <scope>NUCLEOTIDE SEQUENCE</scope>
    <source>
        <strain evidence="2">ARSEF 14590</strain>
    </source>
</reference>